<keyword evidence="3" id="KW-0677">Repeat</keyword>
<dbReference type="InterPro" id="IPR024688">
    <property type="entry name" value="Mac_dom"/>
</dbReference>
<dbReference type="GO" id="GO:0005829">
    <property type="term" value="C:cytosol"/>
    <property type="evidence" value="ECO:0007669"/>
    <property type="project" value="TreeGrafter"/>
</dbReference>
<organism evidence="6 7">
    <name type="scientific">Melittangium boletus DSM 14713</name>
    <dbReference type="NCBI Taxonomy" id="1294270"/>
    <lineage>
        <taxon>Bacteria</taxon>
        <taxon>Pseudomonadati</taxon>
        <taxon>Myxococcota</taxon>
        <taxon>Myxococcia</taxon>
        <taxon>Myxococcales</taxon>
        <taxon>Cystobacterineae</taxon>
        <taxon>Archangiaceae</taxon>
        <taxon>Melittangium</taxon>
    </lineage>
</organism>
<dbReference type="InterPro" id="IPR011004">
    <property type="entry name" value="Trimer_LpxA-like_sf"/>
</dbReference>
<dbReference type="CDD" id="cd03357">
    <property type="entry name" value="LbH_MAT_GAT"/>
    <property type="match status" value="1"/>
</dbReference>
<dbReference type="AlphaFoldDB" id="A0A250I7T6"/>
<dbReference type="KEGG" id="mbd:MEBOL_000669"/>
<evidence type="ECO:0000256" key="4">
    <source>
        <dbReference type="ARBA" id="ARBA00023315"/>
    </source>
</evidence>
<sequence>MDEMSERRVPTFQGMARTEREKMLAGELYVAADPELVAGRARARKLLRAYNQSTEDELKQREGLLSQLLGSVDAGVWIEPPFFCDYGEHIRLGARVYMNFQCVILDCNPVTLGDDVFLGPGVHIYAATHPLDPDERIKGPELGRPVTIGAKVWIGGGSIICPGVTIGEGATIGAGSVVVRDIPPYVFAAGNPCRVIRTLR</sequence>
<evidence type="ECO:0000313" key="7">
    <source>
        <dbReference type="Proteomes" id="UP000217289"/>
    </source>
</evidence>
<dbReference type="Proteomes" id="UP000217289">
    <property type="component" value="Chromosome"/>
</dbReference>
<feature type="domain" description="Maltose/galactoside acetyltransferase" evidence="5">
    <location>
        <begin position="20"/>
        <end position="74"/>
    </location>
</feature>
<name>A0A250I7T6_9BACT</name>
<dbReference type="PROSITE" id="PS00101">
    <property type="entry name" value="HEXAPEP_TRANSFERASES"/>
    <property type="match status" value="1"/>
</dbReference>
<keyword evidence="2 6" id="KW-0808">Transferase</keyword>
<dbReference type="SUPFAM" id="SSF51161">
    <property type="entry name" value="Trimeric LpxA-like enzymes"/>
    <property type="match status" value="1"/>
</dbReference>
<dbReference type="PANTHER" id="PTHR23416">
    <property type="entry name" value="SIALIC ACID SYNTHASE-RELATED"/>
    <property type="match status" value="1"/>
</dbReference>
<evidence type="ECO:0000256" key="1">
    <source>
        <dbReference type="ARBA" id="ARBA00007274"/>
    </source>
</evidence>
<evidence type="ECO:0000256" key="2">
    <source>
        <dbReference type="ARBA" id="ARBA00022679"/>
    </source>
</evidence>
<dbReference type="PANTHER" id="PTHR23416:SF23">
    <property type="entry name" value="ACETYLTRANSFERASE C18B11.09C-RELATED"/>
    <property type="match status" value="1"/>
</dbReference>
<gene>
    <name evidence="6" type="ORF">MEBOL_000669</name>
</gene>
<evidence type="ECO:0000313" key="6">
    <source>
        <dbReference type="EMBL" id="ATB27231.1"/>
    </source>
</evidence>
<dbReference type="EMBL" id="CP022163">
    <property type="protein sequence ID" value="ATB27231.1"/>
    <property type="molecule type" value="Genomic_DNA"/>
</dbReference>
<evidence type="ECO:0000256" key="3">
    <source>
        <dbReference type="ARBA" id="ARBA00022737"/>
    </source>
</evidence>
<reference evidence="6 7" key="1">
    <citation type="submission" date="2017-06" db="EMBL/GenBank/DDBJ databases">
        <authorList>
            <person name="Kim H.J."/>
            <person name="Triplett B.A."/>
        </authorList>
    </citation>
    <scope>NUCLEOTIDE SEQUENCE [LARGE SCALE GENOMIC DNA]</scope>
    <source>
        <strain evidence="6 7">DSM 14713</strain>
    </source>
</reference>
<dbReference type="InterPro" id="IPR051159">
    <property type="entry name" value="Hexapeptide_acetyltransf"/>
</dbReference>
<proteinExistence type="inferred from homology"/>
<dbReference type="SMART" id="SM01266">
    <property type="entry name" value="Mac"/>
    <property type="match status" value="1"/>
</dbReference>
<dbReference type="Pfam" id="PF12464">
    <property type="entry name" value="Mac"/>
    <property type="match status" value="1"/>
</dbReference>
<comment type="similarity">
    <text evidence="1">Belongs to the transferase hexapeptide repeat family.</text>
</comment>
<dbReference type="GO" id="GO:0016413">
    <property type="term" value="F:O-acetyltransferase activity"/>
    <property type="evidence" value="ECO:0007669"/>
    <property type="project" value="UniProtKB-ARBA"/>
</dbReference>
<accession>A0A250I7T6</accession>
<dbReference type="FunFam" id="2.160.10.10:FF:000008">
    <property type="entry name" value="Maltose O-acetyltransferase"/>
    <property type="match status" value="1"/>
</dbReference>
<keyword evidence="7" id="KW-1185">Reference proteome</keyword>
<dbReference type="InterPro" id="IPR001451">
    <property type="entry name" value="Hexapep"/>
</dbReference>
<evidence type="ECO:0000259" key="5">
    <source>
        <dbReference type="SMART" id="SM01266"/>
    </source>
</evidence>
<dbReference type="InterPro" id="IPR018357">
    <property type="entry name" value="Hexapep_transf_CS"/>
</dbReference>
<dbReference type="Gene3D" id="2.160.10.10">
    <property type="entry name" value="Hexapeptide repeat proteins"/>
    <property type="match status" value="1"/>
</dbReference>
<dbReference type="Pfam" id="PF00132">
    <property type="entry name" value="Hexapep"/>
    <property type="match status" value="1"/>
</dbReference>
<protein>
    <submittedName>
        <fullName evidence="6">Maltose O-acetyltransferase</fullName>
    </submittedName>
</protein>
<keyword evidence="4" id="KW-0012">Acyltransferase</keyword>